<dbReference type="EMBL" id="JAGSYN010000049">
    <property type="protein sequence ID" value="KAG7665505.1"/>
    <property type="molecule type" value="Genomic_DNA"/>
</dbReference>
<feature type="transmembrane region" description="Helical" evidence="1">
    <location>
        <begin position="72"/>
        <end position="88"/>
    </location>
</feature>
<dbReference type="OrthoDB" id="4025266at2759"/>
<accession>A0A8J5QT83</accession>
<keyword evidence="1" id="KW-0472">Membrane</keyword>
<keyword evidence="1" id="KW-0812">Transmembrane</keyword>
<comment type="caution">
    <text evidence="2">The sequence shown here is derived from an EMBL/GenBank/DDBJ whole genome shotgun (WGS) entry which is preliminary data.</text>
</comment>
<feature type="transmembrane region" description="Helical" evidence="1">
    <location>
        <begin position="49"/>
        <end position="66"/>
    </location>
</feature>
<evidence type="ECO:0008006" key="4">
    <source>
        <dbReference type="Google" id="ProtNLM"/>
    </source>
</evidence>
<dbReference type="RefSeq" id="XP_049265737.1">
    <property type="nucleotide sequence ID" value="XM_049410633.1"/>
</dbReference>
<evidence type="ECO:0000313" key="2">
    <source>
        <dbReference type="EMBL" id="KAG7665505.1"/>
    </source>
</evidence>
<proteinExistence type="predicted"/>
<keyword evidence="1" id="KW-1133">Transmembrane helix</keyword>
<reference evidence="2 3" key="1">
    <citation type="journal article" date="2021" name="DNA Res.">
        <title>Genome analysis of Candida subhashii reveals its hybrid nature and dual mitochondrial genome conformations.</title>
        <authorList>
            <person name="Mixao V."/>
            <person name="Hegedusova E."/>
            <person name="Saus E."/>
            <person name="Pryszcz L.P."/>
            <person name="Cillingova A."/>
            <person name="Nosek J."/>
            <person name="Gabaldon T."/>
        </authorList>
    </citation>
    <scope>NUCLEOTIDE SEQUENCE [LARGE SCALE GENOMIC DNA]</scope>
    <source>
        <strain evidence="2 3">CBS 10753</strain>
    </source>
</reference>
<evidence type="ECO:0000313" key="3">
    <source>
        <dbReference type="Proteomes" id="UP000694255"/>
    </source>
</evidence>
<dbReference type="GeneID" id="73467708"/>
<sequence>MMSRLRKVDKSILEQSSSEPVLLDTEDQTNLINNLSISNQQTYDKYVKYLSYLYIIQIMAIITIQFLTKPKLITLLILLSIALSVINIKFPNYYSTYVKYMNWGICIQCIVLLVMKIKEDREIFCILPVFNNISVWCFRNWFEDMIQHVDQLDKLKYKFKNV</sequence>
<name>A0A8J5QT83_9ASCO</name>
<protein>
    <recommendedName>
        <fullName evidence="4">Transmembrane protein</fullName>
    </recommendedName>
</protein>
<organism evidence="2 3">
    <name type="scientific">[Candida] subhashii</name>
    <dbReference type="NCBI Taxonomy" id="561895"/>
    <lineage>
        <taxon>Eukaryota</taxon>
        <taxon>Fungi</taxon>
        <taxon>Dikarya</taxon>
        <taxon>Ascomycota</taxon>
        <taxon>Saccharomycotina</taxon>
        <taxon>Pichiomycetes</taxon>
        <taxon>Debaryomycetaceae</taxon>
        <taxon>Spathaspora</taxon>
    </lineage>
</organism>
<evidence type="ECO:0000256" key="1">
    <source>
        <dbReference type="SAM" id="Phobius"/>
    </source>
</evidence>
<dbReference type="AlphaFoldDB" id="A0A8J5QT83"/>
<dbReference type="Proteomes" id="UP000694255">
    <property type="component" value="Unassembled WGS sequence"/>
</dbReference>
<keyword evidence="3" id="KW-1185">Reference proteome</keyword>
<gene>
    <name evidence="2" type="ORF">J8A68_000907</name>
</gene>